<comment type="caution">
    <text evidence="1">The sequence shown here is derived from an EMBL/GenBank/DDBJ whole genome shotgun (WGS) entry which is preliminary data.</text>
</comment>
<dbReference type="Proteomes" id="UP001066276">
    <property type="component" value="Chromosome 4_2"/>
</dbReference>
<organism evidence="1 2">
    <name type="scientific">Pleurodeles waltl</name>
    <name type="common">Iberian ribbed newt</name>
    <dbReference type="NCBI Taxonomy" id="8319"/>
    <lineage>
        <taxon>Eukaryota</taxon>
        <taxon>Metazoa</taxon>
        <taxon>Chordata</taxon>
        <taxon>Craniata</taxon>
        <taxon>Vertebrata</taxon>
        <taxon>Euteleostomi</taxon>
        <taxon>Amphibia</taxon>
        <taxon>Batrachia</taxon>
        <taxon>Caudata</taxon>
        <taxon>Salamandroidea</taxon>
        <taxon>Salamandridae</taxon>
        <taxon>Pleurodelinae</taxon>
        <taxon>Pleurodeles</taxon>
    </lineage>
</organism>
<dbReference type="AlphaFoldDB" id="A0AAV7SG64"/>
<name>A0AAV7SG64_PLEWA</name>
<evidence type="ECO:0000313" key="1">
    <source>
        <dbReference type="EMBL" id="KAJ1162823.1"/>
    </source>
</evidence>
<evidence type="ECO:0000313" key="2">
    <source>
        <dbReference type="Proteomes" id="UP001066276"/>
    </source>
</evidence>
<gene>
    <name evidence="1" type="ORF">NDU88_003288</name>
</gene>
<dbReference type="EMBL" id="JANPWB010000008">
    <property type="protein sequence ID" value="KAJ1162823.1"/>
    <property type="molecule type" value="Genomic_DNA"/>
</dbReference>
<reference evidence="1" key="1">
    <citation type="journal article" date="2022" name="bioRxiv">
        <title>Sequencing and chromosome-scale assembly of the giantPleurodeles waltlgenome.</title>
        <authorList>
            <person name="Brown T."/>
            <person name="Elewa A."/>
            <person name="Iarovenko S."/>
            <person name="Subramanian E."/>
            <person name="Araus A.J."/>
            <person name="Petzold A."/>
            <person name="Susuki M."/>
            <person name="Suzuki K.-i.T."/>
            <person name="Hayashi T."/>
            <person name="Toyoda A."/>
            <person name="Oliveira C."/>
            <person name="Osipova E."/>
            <person name="Leigh N.D."/>
            <person name="Simon A."/>
            <person name="Yun M.H."/>
        </authorList>
    </citation>
    <scope>NUCLEOTIDE SEQUENCE</scope>
    <source>
        <strain evidence="1">20211129_DDA</strain>
        <tissue evidence="1">Liver</tissue>
    </source>
</reference>
<keyword evidence="2" id="KW-1185">Reference proteome</keyword>
<sequence length="88" mass="10099">MAEGAVILHQSLWLAAKHKLSGPQDFGCMETNGVDFKVTVYTELQSLEEQATFPYSFFAAVCLKQQKHRDRHNDKLRPRASWANCKSW</sequence>
<proteinExistence type="predicted"/>
<protein>
    <submittedName>
        <fullName evidence="1">Uncharacterized protein</fullName>
    </submittedName>
</protein>
<accession>A0AAV7SG64</accession>